<evidence type="ECO:0000259" key="15">
    <source>
        <dbReference type="Pfam" id="PF08028"/>
    </source>
</evidence>
<dbReference type="GO" id="GO:0050660">
    <property type="term" value="F:flavin adenine dinucleotide binding"/>
    <property type="evidence" value="ECO:0007669"/>
    <property type="project" value="InterPro"/>
</dbReference>
<evidence type="ECO:0000256" key="7">
    <source>
        <dbReference type="ARBA" id="ARBA00034307"/>
    </source>
</evidence>
<dbReference type="Gene3D" id="1.20.140.10">
    <property type="entry name" value="Butyryl-CoA Dehydrogenase, subunit A, domain 3"/>
    <property type="match status" value="1"/>
</dbReference>
<dbReference type="InterPro" id="IPR037069">
    <property type="entry name" value="AcylCoA_DH/ox_N_sf"/>
</dbReference>
<dbReference type="SUPFAM" id="SSF47203">
    <property type="entry name" value="Acyl-CoA dehydrogenase C-terminal domain-like"/>
    <property type="match status" value="1"/>
</dbReference>
<evidence type="ECO:0000313" key="17">
    <source>
        <dbReference type="Proteomes" id="UP000295122"/>
    </source>
</evidence>
<dbReference type="Pfam" id="PF02770">
    <property type="entry name" value="Acyl-CoA_dh_M"/>
    <property type="match status" value="1"/>
</dbReference>
<comment type="subcellular location">
    <subcellularLocation>
        <location evidence="1">Cytoplasm</location>
    </subcellularLocation>
</comment>
<comment type="pathway">
    <text evidence="7">Sulfur metabolism; dibenzothiophene degradation.</text>
</comment>
<dbReference type="PANTHER" id="PTHR43884">
    <property type="entry name" value="ACYL-COA DEHYDROGENASE"/>
    <property type="match status" value="1"/>
</dbReference>
<dbReference type="PANTHER" id="PTHR43884:SF12">
    <property type="entry name" value="ISOVALERYL-COA DEHYDROGENASE, MITOCHONDRIAL-RELATED"/>
    <property type="match status" value="1"/>
</dbReference>
<dbReference type="GO" id="GO:0004497">
    <property type="term" value="F:monooxygenase activity"/>
    <property type="evidence" value="ECO:0007669"/>
    <property type="project" value="UniProtKB-KW"/>
</dbReference>
<feature type="domain" description="Acyl-CoA oxidase/dehydrogenase middle" evidence="14">
    <location>
        <begin position="129"/>
        <end position="218"/>
    </location>
</feature>
<evidence type="ECO:0000256" key="3">
    <source>
        <dbReference type="ARBA" id="ARBA00022643"/>
    </source>
</evidence>
<gene>
    <name evidence="16" type="ORF">EV668_4808</name>
</gene>
<dbReference type="GO" id="GO:0005737">
    <property type="term" value="C:cytoplasm"/>
    <property type="evidence" value="ECO:0007669"/>
    <property type="project" value="UniProtKB-SubCell"/>
</dbReference>
<evidence type="ECO:0000256" key="10">
    <source>
        <dbReference type="ARBA" id="ARBA00034345"/>
    </source>
</evidence>
<dbReference type="Gene3D" id="1.10.540.10">
    <property type="entry name" value="Acyl-CoA dehydrogenase/oxidase, N-terminal domain"/>
    <property type="match status" value="1"/>
</dbReference>
<keyword evidence="5" id="KW-0560">Oxidoreductase</keyword>
<dbReference type="InterPro" id="IPR046373">
    <property type="entry name" value="Acyl-CoA_Oxase/DH_mid-dom_sf"/>
</dbReference>
<proteinExistence type="inferred from homology"/>
<dbReference type="AlphaFoldDB" id="A0A4V6PZE4"/>
<dbReference type="Gene3D" id="2.40.110.10">
    <property type="entry name" value="Butyryl-CoA Dehydrogenase, subunit A, domain 2"/>
    <property type="match status" value="1"/>
</dbReference>
<organism evidence="16 17">
    <name type="scientific">Enterovirga rhinocerotis</name>
    <dbReference type="NCBI Taxonomy" id="1339210"/>
    <lineage>
        <taxon>Bacteria</taxon>
        <taxon>Pseudomonadati</taxon>
        <taxon>Pseudomonadota</taxon>
        <taxon>Alphaproteobacteria</taxon>
        <taxon>Hyphomicrobiales</taxon>
        <taxon>Methylobacteriaceae</taxon>
        <taxon>Enterovirga</taxon>
    </lineage>
</organism>
<dbReference type="InterPro" id="IPR036250">
    <property type="entry name" value="AcylCo_DH-like_C"/>
</dbReference>
<comment type="catalytic activity">
    <reaction evidence="11">
        <text>dibenzothiophene + FMNH2 + O2 = dibenzothiophene 5-oxide + FMN + H2O + H(+)</text>
        <dbReference type="Rhea" id="RHEA:49076"/>
        <dbReference type="ChEBI" id="CHEBI:15377"/>
        <dbReference type="ChEBI" id="CHEBI:15378"/>
        <dbReference type="ChEBI" id="CHEBI:15379"/>
        <dbReference type="ChEBI" id="CHEBI:23681"/>
        <dbReference type="ChEBI" id="CHEBI:23683"/>
        <dbReference type="ChEBI" id="CHEBI:57618"/>
        <dbReference type="ChEBI" id="CHEBI:58210"/>
    </reaction>
</comment>
<feature type="domain" description="Acyl-CoA dehydrogenase C-terminal" evidence="15">
    <location>
        <begin position="246"/>
        <end position="381"/>
    </location>
</feature>
<keyword evidence="6" id="KW-0503">Monooxygenase</keyword>
<comment type="similarity">
    <text evidence="8">Belongs to the DszC flavin monooxygenase family.</text>
</comment>
<name>A0A4V6PZE4_9HYPH</name>
<comment type="catalytic activity">
    <reaction evidence="12">
        <text>dibenzothiophene 5-oxide + FMNH2 + O2 = dibenzothiophene 5,5-dioxide + FMN + H2O + H(+)</text>
        <dbReference type="Rhea" id="RHEA:49080"/>
        <dbReference type="ChEBI" id="CHEBI:15377"/>
        <dbReference type="ChEBI" id="CHEBI:15378"/>
        <dbReference type="ChEBI" id="CHEBI:15379"/>
        <dbReference type="ChEBI" id="CHEBI:23683"/>
        <dbReference type="ChEBI" id="CHEBI:57618"/>
        <dbReference type="ChEBI" id="CHEBI:58210"/>
        <dbReference type="ChEBI" id="CHEBI:90356"/>
    </reaction>
</comment>
<dbReference type="EMBL" id="SNZR01000018">
    <property type="protein sequence ID" value="TDR85259.1"/>
    <property type="molecule type" value="Genomic_DNA"/>
</dbReference>
<dbReference type="InterPro" id="IPR013107">
    <property type="entry name" value="Acyl-CoA_DH_C"/>
</dbReference>
<evidence type="ECO:0000313" key="16">
    <source>
        <dbReference type="EMBL" id="TDR85259.1"/>
    </source>
</evidence>
<evidence type="ECO:0000256" key="4">
    <source>
        <dbReference type="ARBA" id="ARBA00022741"/>
    </source>
</evidence>
<evidence type="ECO:0000256" key="11">
    <source>
        <dbReference type="ARBA" id="ARBA00047859"/>
    </source>
</evidence>
<keyword evidence="4" id="KW-0547">Nucleotide-binding</keyword>
<dbReference type="EC" id="1.14.14.21" evidence="9"/>
<comment type="caution">
    <text evidence="16">The sequence shown here is derived from an EMBL/GenBank/DDBJ whole genome shotgun (WGS) entry which is preliminary data.</text>
</comment>
<sequence length="413" mass="44450">MASLISLRSIRTEPYSVDEVEEIFRPVFVRIAGGALAREQARTLPFDEVGWLKERRFGALRVPVAHGGYGLDHAGTFRLLIELAAADPNVCHLFRGHFAVVEETLGDPDPSIRAAWLDRFGRGDIVGNASTEPGEASVKQKSTRLSRREGRWLLNGTKFYTTGSIFADWIDISASREVDDAYVAALAPRNHPGVVIHDDWDGFGQKLTGTGTGTFTDVPVEPNSIRERDGRLPYLAAALQSVLLATLAGIARSILADGTEQLRRRTRVFSHGNSDLARNDPQLQQVIGELAAAAFAAEALVFATADAFGAAARAAQDPDRAVAIAAASRVEIAVNKAQVAIADIVPRAATRLFDALGASAVRSDAALDRHWRNARVVLSHNPVLYRARTIGDHLVNDGAPDLAWSVGVSTQAG</sequence>
<dbReference type="GO" id="GO:0006552">
    <property type="term" value="P:L-leucine catabolic process"/>
    <property type="evidence" value="ECO:0007669"/>
    <property type="project" value="TreeGrafter"/>
</dbReference>
<evidence type="ECO:0000256" key="1">
    <source>
        <dbReference type="ARBA" id="ARBA00004496"/>
    </source>
</evidence>
<reference evidence="16 17" key="1">
    <citation type="submission" date="2019-03" db="EMBL/GenBank/DDBJ databases">
        <title>Genomic Encyclopedia of Type Strains, Phase IV (KMG-IV): sequencing the most valuable type-strain genomes for metagenomic binning, comparative biology and taxonomic classification.</title>
        <authorList>
            <person name="Goeker M."/>
        </authorList>
    </citation>
    <scope>NUCLEOTIDE SEQUENCE [LARGE SCALE GENOMIC DNA]</scope>
    <source>
        <strain evidence="16 17">DSM 25903</strain>
    </source>
</reference>
<evidence type="ECO:0000256" key="2">
    <source>
        <dbReference type="ARBA" id="ARBA00022630"/>
    </source>
</evidence>
<keyword evidence="3" id="KW-0288">FMN</keyword>
<evidence type="ECO:0000256" key="6">
    <source>
        <dbReference type="ARBA" id="ARBA00023033"/>
    </source>
</evidence>
<evidence type="ECO:0000256" key="9">
    <source>
        <dbReference type="ARBA" id="ARBA00034328"/>
    </source>
</evidence>
<protein>
    <recommendedName>
        <fullName evidence="10">Dibenzothiophene monooxygenase</fullName>
        <ecNumber evidence="9">1.14.14.21</ecNumber>
    </recommendedName>
</protein>
<evidence type="ECO:0000259" key="14">
    <source>
        <dbReference type="Pfam" id="PF02770"/>
    </source>
</evidence>
<dbReference type="SUPFAM" id="SSF56645">
    <property type="entry name" value="Acyl-CoA dehydrogenase NM domain-like"/>
    <property type="match status" value="1"/>
</dbReference>
<keyword evidence="17" id="KW-1185">Reference proteome</keyword>
<evidence type="ECO:0000256" key="5">
    <source>
        <dbReference type="ARBA" id="ARBA00023002"/>
    </source>
</evidence>
<dbReference type="PIRSF" id="PIRSF016578">
    <property type="entry name" value="HsaA"/>
    <property type="match status" value="1"/>
</dbReference>
<dbReference type="Pfam" id="PF08028">
    <property type="entry name" value="Acyl-CoA_dh_2"/>
    <property type="match status" value="1"/>
</dbReference>
<dbReference type="InterPro" id="IPR009100">
    <property type="entry name" value="AcylCoA_DH/oxidase_NM_dom_sf"/>
</dbReference>
<evidence type="ECO:0000256" key="12">
    <source>
        <dbReference type="ARBA" id="ARBA00048445"/>
    </source>
</evidence>
<dbReference type="GO" id="GO:0008470">
    <property type="term" value="F:3-methylbutanoyl-CoA dehydrogenase activity"/>
    <property type="evidence" value="ECO:0007669"/>
    <property type="project" value="TreeGrafter"/>
</dbReference>
<comment type="catalytic activity">
    <reaction evidence="13">
        <text>dibenzothiophene + 2 FMNH2 + 2 O2 = dibenzothiophene 5,5-dioxide + 2 FMN + 2 H2O + 2 H(+)</text>
        <dbReference type="Rhea" id="RHEA:49072"/>
        <dbReference type="ChEBI" id="CHEBI:15377"/>
        <dbReference type="ChEBI" id="CHEBI:15378"/>
        <dbReference type="ChEBI" id="CHEBI:15379"/>
        <dbReference type="ChEBI" id="CHEBI:23681"/>
        <dbReference type="ChEBI" id="CHEBI:57618"/>
        <dbReference type="ChEBI" id="CHEBI:58210"/>
        <dbReference type="ChEBI" id="CHEBI:90356"/>
        <dbReference type="EC" id="1.14.14.21"/>
    </reaction>
</comment>
<accession>A0A4V6PZE4</accession>
<dbReference type="RefSeq" id="WP_166652618.1">
    <property type="nucleotide sequence ID" value="NZ_SNZR01000018.1"/>
</dbReference>
<dbReference type="Proteomes" id="UP000295122">
    <property type="component" value="Unassembled WGS sequence"/>
</dbReference>
<dbReference type="InterPro" id="IPR006091">
    <property type="entry name" value="Acyl-CoA_Oxase/DH_mid-dom"/>
</dbReference>
<evidence type="ECO:0000256" key="8">
    <source>
        <dbReference type="ARBA" id="ARBA00034317"/>
    </source>
</evidence>
<evidence type="ECO:0000256" key="13">
    <source>
        <dbReference type="ARBA" id="ARBA00049456"/>
    </source>
</evidence>
<keyword evidence="2" id="KW-0285">Flavoprotein</keyword>